<dbReference type="Proteomes" id="UP000003980">
    <property type="component" value="Unassembled WGS sequence"/>
</dbReference>
<accession>H2C207</accession>
<dbReference type="AlphaFoldDB" id="H2C207"/>
<dbReference type="HOGENOM" id="CLU_2313848_0_0_2"/>
<proteinExistence type="predicted"/>
<dbReference type="eggNOG" id="arCOG02754">
    <property type="taxonomic scope" value="Archaea"/>
</dbReference>
<organism evidence="2 3">
    <name type="scientific">Metallosphaera yellowstonensis MK1</name>
    <dbReference type="NCBI Taxonomy" id="671065"/>
    <lineage>
        <taxon>Archaea</taxon>
        <taxon>Thermoproteota</taxon>
        <taxon>Thermoprotei</taxon>
        <taxon>Sulfolobales</taxon>
        <taxon>Sulfolobaceae</taxon>
        <taxon>Metallosphaera</taxon>
    </lineage>
</organism>
<keyword evidence="3" id="KW-1185">Reference proteome</keyword>
<dbReference type="STRING" id="671065.MetMK1DRAFT_00007800"/>
<gene>
    <name evidence="2" type="ORF">MetMK1DRAFT_00007800</name>
</gene>
<sequence>MEEGEEAQVDLPRPWGEGHRRGDRGQHERRRTVPGREVGEAQGSEFLKVEADGEDLQEIKAEVVEREVQSAVKTVEELKSKGKEVTRFVGDRTYDANAV</sequence>
<evidence type="ECO:0000256" key="1">
    <source>
        <dbReference type="SAM" id="MobiDB-lite"/>
    </source>
</evidence>
<reference evidence="2 3" key="1">
    <citation type="submission" date="2012-01" db="EMBL/GenBank/DDBJ databases">
        <title>Improved High-Quality Draft sequence of Metallosphaera yellowstonensis MK1.</title>
        <authorList>
            <consortium name="US DOE Joint Genome Institute"/>
            <person name="Lucas S."/>
            <person name="Han J."/>
            <person name="Cheng J.-F."/>
            <person name="Goodwin L."/>
            <person name="Pitluck S."/>
            <person name="Peters L."/>
            <person name="Teshima H."/>
            <person name="Detter J.C."/>
            <person name="Han C."/>
            <person name="Tapia R."/>
            <person name="Land M."/>
            <person name="Hauser L."/>
            <person name="Kyrpides N."/>
            <person name="Kozubal M."/>
            <person name="Macur R.E."/>
            <person name="Jay Z."/>
            <person name="Inskeep W."/>
            <person name="Woyke T."/>
        </authorList>
    </citation>
    <scope>NUCLEOTIDE SEQUENCE [LARGE SCALE GENOMIC DNA]</scope>
    <source>
        <strain evidence="2 3">MK1</strain>
    </source>
</reference>
<feature type="region of interest" description="Disordered" evidence="1">
    <location>
        <begin position="1"/>
        <end position="42"/>
    </location>
</feature>
<dbReference type="EMBL" id="JH597761">
    <property type="protein sequence ID" value="EHP70278.1"/>
    <property type="molecule type" value="Genomic_DNA"/>
</dbReference>
<protein>
    <submittedName>
        <fullName evidence="2">Uncharacterized protein</fullName>
    </submittedName>
</protein>
<feature type="compositionally biased region" description="Basic and acidic residues" evidence="1">
    <location>
        <begin position="16"/>
        <end position="26"/>
    </location>
</feature>
<evidence type="ECO:0000313" key="2">
    <source>
        <dbReference type="EMBL" id="EHP70278.1"/>
    </source>
</evidence>
<name>H2C207_9CREN</name>
<evidence type="ECO:0000313" key="3">
    <source>
        <dbReference type="Proteomes" id="UP000003980"/>
    </source>
</evidence>